<dbReference type="RefSeq" id="WP_160131660.1">
    <property type="nucleotide sequence ID" value="NZ_CP019288.1"/>
</dbReference>
<dbReference type="Pfam" id="PF17854">
    <property type="entry name" value="FtsK_alpha"/>
    <property type="match status" value="1"/>
</dbReference>
<evidence type="ECO:0000256" key="12">
    <source>
        <dbReference type="ARBA" id="ARBA00023306"/>
    </source>
</evidence>
<evidence type="ECO:0000256" key="8">
    <source>
        <dbReference type="ARBA" id="ARBA00022840"/>
    </source>
</evidence>
<gene>
    <name evidence="17" type="primary">spoIIIE</name>
    <name evidence="17" type="ORF">IMCC3317_45620</name>
</gene>
<keyword evidence="18" id="KW-1185">Reference proteome</keyword>
<organism evidence="17 18">
    <name type="scientific">Kordia antarctica</name>
    <dbReference type="NCBI Taxonomy" id="1218801"/>
    <lineage>
        <taxon>Bacteria</taxon>
        <taxon>Pseudomonadati</taxon>
        <taxon>Bacteroidota</taxon>
        <taxon>Flavobacteriia</taxon>
        <taxon>Flavobacteriales</taxon>
        <taxon>Flavobacteriaceae</taxon>
        <taxon>Kordia</taxon>
    </lineage>
</organism>
<dbReference type="GO" id="GO:0003677">
    <property type="term" value="F:DNA binding"/>
    <property type="evidence" value="ECO:0007669"/>
    <property type="project" value="UniProtKB-KW"/>
</dbReference>
<evidence type="ECO:0000256" key="10">
    <source>
        <dbReference type="ARBA" id="ARBA00023125"/>
    </source>
</evidence>
<protein>
    <submittedName>
        <fullName evidence="17">DNA translocase SpoIIIE</fullName>
    </submittedName>
</protein>
<dbReference type="InterPro" id="IPR041027">
    <property type="entry name" value="FtsK_alpha"/>
</dbReference>
<dbReference type="InterPro" id="IPR050206">
    <property type="entry name" value="FtsK/SpoIIIE/SftA"/>
</dbReference>
<dbReference type="InterPro" id="IPR025199">
    <property type="entry name" value="FtsK_4TM"/>
</dbReference>
<dbReference type="Gene3D" id="3.40.50.300">
    <property type="entry name" value="P-loop containing nucleotide triphosphate hydrolases"/>
    <property type="match status" value="1"/>
</dbReference>
<feature type="region of interest" description="Disordered" evidence="14">
    <location>
        <begin position="205"/>
        <end position="247"/>
    </location>
</feature>
<dbReference type="KEGG" id="kan:IMCC3317_45620"/>
<name>A0A7L4ZRS0_9FLAO</name>
<sequence>MAKKKPVKKTNKTPRVPKFKKPDFTLTKQHRIVLGSLLMLFAVALFIAFISFFFTWEADQSELGQLTRASETKNWMQKFGANISHFFIYKGFGIASLIFVGLLFRSGLNLFLSSQKKLFNNWFWGSIIVIWISIFSGFFFSSVPLLGGTIGFESNAFLQDYIGKIGVGLLLLFGAITYAVLRLRLTPESVTEYFNKKATALKDDFETDEATAEPTLKEETSTETTPENATIEEATGKKSETEVDKSEFELSVENLQPTIKNHSDRTKEKKDASFEVEIPKDEEETEIKVEEIVEEKTVAQNLSDKLVKEHGEFDPKLELGNFRFPTIELLKDYTSGSSITINQEELEENKNQIVTTLRNYKIEIASIKATVGPTVTLYEIIPEAGVRISKIKNLEDDIALSLAALGIRIIAPMPGKGTIGIEVPNKKPAIVSMRSAIASKKFQEAEMQLPIAFGKTISNETLVVDLARMPHLLMAGATGQGKSVGLNCILTSLLYKKHPAEVKFVLVDPKKVELTLFNKIERHYLAKLPDSEEAIITDNSKVINTLNSLCIEMDNRYDMLKNALCRNIVEYNTKFKARKLNPNDGHKFLPYIVLVVDEFADLIMTAGKEVEVPIARLAQLARAIGIHLIIATQRPSVNVITGMIKANFPARVAFRVMSKIDSRTILDNSGADQLIGRGDMLYTQGNDLIRIQCAFVDTPEVEKITDFIGAQKAYPDAYLLPEYSGEESGISLDIDISDRDKLFRQAAEVIIIAQQGSASLLQRKLKLGYNRAGRIIDQLEAAGIVGQFEGSKARQVLVPDLLALEQLLENEKNG</sequence>
<evidence type="ECO:0000313" key="18">
    <source>
        <dbReference type="Proteomes" id="UP000464657"/>
    </source>
</evidence>
<feature type="transmembrane region" description="Helical" evidence="15">
    <location>
        <begin position="32"/>
        <end position="56"/>
    </location>
</feature>
<feature type="binding site" evidence="13">
    <location>
        <begin position="476"/>
        <end position="483"/>
    </location>
    <ligand>
        <name>ATP</name>
        <dbReference type="ChEBI" id="CHEBI:30616"/>
    </ligand>
</feature>
<dbReference type="PROSITE" id="PS50901">
    <property type="entry name" value="FTSK"/>
    <property type="match status" value="1"/>
</dbReference>
<dbReference type="GO" id="GO:0005524">
    <property type="term" value="F:ATP binding"/>
    <property type="evidence" value="ECO:0007669"/>
    <property type="project" value="UniProtKB-UniRule"/>
</dbReference>
<evidence type="ECO:0000256" key="15">
    <source>
        <dbReference type="SAM" id="Phobius"/>
    </source>
</evidence>
<keyword evidence="5 15" id="KW-0812">Transmembrane</keyword>
<accession>A0A7L4ZRS0</accession>
<keyword evidence="6 13" id="KW-0547">Nucleotide-binding</keyword>
<evidence type="ECO:0000256" key="9">
    <source>
        <dbReference type="ARBA" id="ARBA00022989"/>
    </source>
</evidence>
<evidence type="ECO:0000256" key="3">
    <source>
        <dbReference type="ARBA" id="ARBA00022475"/>
    </source>
</evidence>
<evidence type="ECO:0000256" key="11">
    <source>
        <dbReference type="ARBA" id="ARBA00023136"/>
    </source>
</evidence>
<dbReference type="InterPro" id="IPR036390">
    <property type="entry name" value="WH_DNA-bd_sf"/>
</dbReference>
<feature type="transmembrane region" description="Helical" evidence="15">
    <location>
        <begin position="122"/>
        <end position="141"/>
    </location>
</feature>
<dbReference type="Pfam" id="PF13491">
    <property type="entry name" value="FtsK_4TM"/>
    <property type="match status" value="1"/>
</dbReference>
<dbReference type="Proteomes" id="UP000464657">
    <property type="component" value="Chromosome"/>
</dbReference>
<dbReference type="SMART" id="SM00843">
    <property type="entry name" value="Ftsk_gamma"/>
    <property type="match status" value="1"/>
</dbReference>
<dbReference type="Gene3D" id="1.10.10.10">
    <property type="entry name" value="Winged helix-like DNA-binding domain superfamily/Winged helix DNA-binding domain"/>
    <property type="match status" value="1"/>
</dbReference>
<evidence type="ECO:0000256" key="2">
    <source>
        <dbReference type="ARBA" id="ARBA00006474"/>
    </source>
</evidence>
<keyword evidence="7" id="KW-0159">Chromosome partition</keyword>
<dbReference type="GO" id="GO:0005886">
    <property type="term" value="C:plasma membrane"/>
    <property type="evidence" value="ECO:0007669"/>
    <property type="project" value="UniProtKB-SubCell"/>
</dbReference>
<keyword evidence="4" id="KW-0132">Cell division</keyword>
<dbReference type="Pfam" id="PF01580">
    <property type="entry name" value="FtsK_SpoIIIE"/>
    <property type="match status" value="1"/>
</dbReference>
<dbReference type="GO" id="GO:0051301">
    <property type="term" value="P:cell division"/>
    <property type="evidence" value="ECO:0007669"/>
    <property type="project" value="UniProtKB-KW"/>
</dbReference>
<feature type="compositionally biased region" description="Basic and acidic residues" evidence="14">
    <location>
        <begin position="234"/>
        <end position="247"/>
    </location>
</feature>
<dbReference type="GO" id="GO:0007059">
    <property type="term" value="P:chromosome segregation"/>
    <property type="evidence" value="ECO:0007669"/>
    <property type="project" value="UniProtKB-KW"/>
</dbReference>
<keyword evidence="9 15" id="KW-1133">Transmembrane helix</keyword>
<evidence type="ECO:0000313" key="17">
    <source>
        <dbReference type="EMBL" id="QHI39160.1"/>
    </source>
</evidence>
<dbReference type="PANTHER" id="PTHR22683:SF41">
    <property type="entry name" value="DNA TRANSLOCASE FTSK"/>
    <property type="match status" value="1"/>
</dbReference>
<dbReference type="InterPro" id="IPR002543">
    <property type="entry name" value="FtsK_dom"/>
</dbReference>
<keyword evidence="12" id="KW-0131">Cell cycle</keyword>
<comment type="similarity">
    <text evidence="2">Belongs to the FtsK/SpoIIIE/SftA family.</text>
</comment>
<proteinExistence type="inferred from homology"/>
<evidence type="ECO:0000256" key="6">
    <source>
        <dbReference type="ARBA" id="ARBA00022741"/>
    </source>
</evidence>
<feature type="transmembrane region" description="Helical" evidence="15">
    <location>
        <begin position="86"/>
        <end position="110"/>
    </location>
</feature>
<keyword evidence="3" id="KW-1003">Cell membrane</keyword>
<evidence type="ECO:0000256" key="1">
    <source>
        <dbReference type="ARBA" id="ARBA00004651"/>
    </source>
</evidence>
<dbReference type="SUPFAM" id="SSF52540">
    <property type="entry name" value="P-loop containing nucleoside triphosphate hydrolases"/>
    <property type="match status" value="1"/>
</dbReference>
<evidence type="ECO:0000256" key="5">
    <source>
        <dbReference type="ARBA" id="ARBA00022692"/>
    </source>
</evidence>
<evidence type="ECO:0000256" key="7">
    <source>
        <dbReference type="ARBA" id="ARBA00022829"/>
    </source>
</evidence>
<dbReference type="Pfam" id="PF09397">
    <property type="entry name" value="FtsK_gamma"/>
    <property type="match status" value="1"/>
</dbReference>
<feature type="domain" description="FtsK" evidence="16">
    <location>
        <begin position="459"/>
        <end position="663"/>
    </location>
</feature>
<comment type="subcellular location">
    <subcellularLocation>
        <location evidence="1">Cell membrane</location>
        <topology evidence="1">Multi-pass membrane protein</topology>
    </subcellularLocation>
</comment>
<dbReference type="PANTHER" id="PTHR22683">
    <property type="entry name" value="SPORULATION PROTEIN RELATED"/>
    <property type="match status" value="1"/>
</dbReference>
<dbReference type="InterPro" id="IPR027417">
    <property type="entry name" value="P-loop_NTPase"/>
</dbReference>
<keyword evidence="8 13" id="KW-0067">ATP-binding</keyword>
<evidence type="ECO:0000256" key="4">
    <source>
        <dbReference type="ARBA" id="ARBA00022618"/>
    </source>
</evidence>
<dbReference type="OrthoDB" id="9807790at2"/>
<dbReference type="AlphaFoldDB" id="A0A7L4ZRS0"/>
<dbReference type="Gene3D" id="3.30.980.40">
    <property type="match status" value="1"/>
</dbReference>
<dbReference type="InterPro" id="IPR018541">
    <property type="entry name" value="Ftsk_gamma"/>
</dbReference>
<dbReference type="InterPro" id="IPR036388">
    <property type="entry name" value="WH-like_DNA-bd_sf"/>
</dbReference>
<evidence type="ECO:0000259" key="16">
    <source>
        <dbReference type="PROSITE" id="PS50901"/>
    </source>
</evidence>
<reference evidence="17 18" key="1">
    <citation type="journal article" date="2013" name="Int. J. Syst. Evol. Microbiol.">
        <title>Kordia antarctica sp. nov., isolated from Antarctic seawater.</title>
        <authorList>
            <person name="Baek K."/>
            <person name="Choi A."/>
            <person name="Kang I."/>
            <person name="Lee K."/>
            <person name="Cho J.C."/>
        </authorList>
    </citation>
    <scope>NUCLEOTIDE SEQUENCE [LARGE SCALE GENOMIC DNA]</scope>
    <source>
        <strain evidence="17 18">IMCC3317</strain>
    </source>
</reference>
<dbReference type="EMBL" id="CP019288">
    <property type="protein sequence ID" value="QHI39160.1"/>
    <property type="molecule type" value="Genomic_DNA"/>
</dbReference>
<evidence type="ECO:0000256" key="14">
    <source>
        <dbReference type="SAM" id="MobiDB-lite"/>
    </source>
</evidence>
<keyword evidence="11 15" id="KW-0472">Membrane</keyword>
<keyword evidence="10" id="KW-0238">DNA-binding</keyword>
<evidence type="ECO:0000256" key="13">
    <source>
        <dbReference type="PROSITE-ProRule" id="PRU00289"/>
    </source>
</evidence>
<dbReference type="SUPFAM" id="SSF46785">
    <property type="entry name" value="Winged helix' DNA-binding domain"/>
    <property type="match status" value="1"/>
</dbReference>